<dbReference type="InterPro" id="IPR000160">
    <property type="entry name" value="GGDEF_dom"/>
</dbReference>
<sequence>MDQTLMQVLVVVALISAAYWAIMASVLELAPRAAYRIATANLLLVAGVWLTLGRQTQPDHLHFHLADWLVLAGMTLFRSGINQLVFKQHDTPWTHWLPLGLVIIFTAPLSPSAESHHAMGIVWSLAGAWIAATGFADGFKGMDADRFHLSARLAIGLPCLVVACVMLLRALLLSASALGLHGSPVEMHASEAPFFWSMLGLLLLLNYTLGMLTGTRLVMRIKDLAERDPLTNCLNRRSIEARFVLNRERCVRFGEQMTCILFDLDLFKHINDQHGHHAGDAAIKHAVHLTQGVIRNVDAMGRFGGEEFLLLLPNTHLTGARETANRIRQMLDENPLLYEGKTIAVTGSFGVAVFRADEGMDSLVKRADAAMYEAKRLGRNRVEVTETA</sequence>
<dbReference type="CDD" id="cd01949">
    <property type="entry name" value="GGDEF"/>
    <property type="match status" value="1"/>
</dbReference>
<feature type="transmembrane region" description="Helical" evidence="3">
    <location>
        <begin position="151"/>
        <end position="172"/>
    </location>
</feature>
<feature type="domain" description="GGDEF" evidence="4">
    <location>
        <begin position="255"/>
        <end position="387"/>
    </location>
</feature>
<keyword evidence="3" id="KW-0472">Membrane</keyword>
<dbReference type="AlphaFoldDB" id="A0A515EV96"/>
<dbReference type="InterPro" id="IPR043128">
    <property type="entry name" value="Rev_trsase/Diguanyl_cyclase"/>
</dbReference>
<evidence type="ECO:0000256" key="2">
    <source>
        <dbReference type="ARBA" id="ARBA00034247"/>
    </source>
</evidence>
<dbReference type="PROSITE" id="PS50887">
    <property type="entry name" value="GGDEF"/>
    <property type="match status" value="1"/>
</dbReference>
<accession>A0A515EV96</accession>
<dbReference type="KEGG" id="rhg:EXZ61_21275"/>
<reference evidence="6" key="1">
    <citation type="submission" date="2019-02" db="EMBL/GenBank/DDBJ databases">
        <title>Complete genome sequence of Rhodoferax sp. Gr-4.</title>
        <authorList>
            <person name="Jin L."/>
        </authorList>
    </citation>
    <scope>NUCLEOTIDE SEQUENCE [LARGE SCALE GENOMIC DNA]</scope>
    <source>
        <strain evidence="6">Gr-4</strain>
    </source>
</reference>
<dbReference type="PANTHER" id="PTHR45138">
    <property type="entry name" value="REGULATORY COMPONENTS OF SENSORY TRANSDUCTION SYSTEM"/>
    <property type="match status" value="1"/>
</dbReference>
<evidence type="ECO:0000256" key="3">
    <source>
        <dbReference type="SAM" id="Phobius"/>
    </source>
</evidence>
<comment type="catalytic activity">
    <reaction evidence="2">
        <text>2 GTP = 3',3'-c-di-GMP + 2 diphosphate</text>
        <dbReference type="Rhea" id="RHEA:24898"/>
        <dbReference type="ChEBI" id="CHEBI:33019"/>
        <dbReference type="ChEBI" id="CHEBI:37565"/>
        <dbReference type="ChEBI" id="CHEBI:58805"/>
        <dbReference type="EC" id="2.7.7.65"/>
    </reaction>
</comment>
<dbReference type="EMBL" id="CP036282">
    <property type="protein sequence ID" value="QDL56483.1"/>
    <property type="molecule type" value="Genomic_DNA"/>
</dbReference>
<keyword evidence="3" id="KW-1133">Transmembrane helix</keyword>
<dbReference type="GO" id="GO:0043709">
    <property type="term" value="P:cell adhesion involved in single-species biofilm formation"/>
    <property type="evidence" value="ECO:0007669"/>
    <property type="project" value="TreeGrafter"/>
</dbReference>
<organism evidence="5 6">
    <name type="scientific">Rhodoferax aquaticus</name>
    <dbReference type="NCBI Taxonomy" id="2527691"/>
    <lineage>
        <taxon>Bacteria</taxon>
        <taxon>Pseudomonadati</taxon>
        <taxon>Pseudomonadota</taxon>
        <taxon>Betaproteobacteria</taxon>
        <taxon>Burkholderiales</taxon>
        <taxon>Comamonadaceae</taxon>
        <taxon>Rhodoferax</taxon>
    </lineage>
</organism>
<dbReference type="RefSeq" id="WP_142813918.1">
    <property type="nucleotide sequence ID" value="NZ_CP036282.1"/>
</dbReference>
<dbReference type="Proteomes" id="UP000317365">
    <property type="component" value="Chromosome"/>
</dbReference>
<dbReference type="EC" id="2.7.7.65" evidence="1"/>
<keyword evidence="6" id="KW-1185">Reference proteome</keyword>
<evidence type="ECO:0000259" key="4">
    <source>
        <dbReference type="PROSITE" id="PS50887"/>
    </source>
</evidence>
<dbReference type="SMART" id="SM00267">
    <property type="entry name" value="GGDEF"/>
    <property type="match status" value="1"/>
</dbReference>
<feature type="transmembrane region" description="Helical" evidence="3">
    <location>
        <begin position="34"/>
        <end position="52"/>
    </location>
</feature>
<feature type="transmembrane region" description="Helical" evidence="3">
    <location>
        <begin position="64"/>
        <end position="81"/>
    </location>
</feature>
<evidence type="ECO:0000313" key="5">
    <source>
        <dbReference type="EMBL" id="QDL56483.1"/>
    </source>
</evidence>
<evidence type="ECO:0000256" key="1">
    <source>
        <dbReference type="ARBA" id="ARBA00012528"/>
    </source>
</evidence>
<protein>
    <recommendedName>
        <fullName evidence="1">diguanylate cyclase</fullName>
        <ecNumber evidence="1">2.7.7.65</ecNumber>
    </recommendedName>
</protein>
<gene>
    <name evidence="5" type="ORF">EXZ61_21275</name>
</gene>
<dbReference type="GO" id="GO:0005886">
    <property type="term" value="C:plasma membrane"/>
    <property type="evidence" value="ECO:0007669"/>
    <property type="project" value="TreeGrafter"/>
</dbReference>
<dbReference type="InterPro" id="IPR050469">
    <property type="entry name" value="Diguanylate_Cyclase"/>
</dbReference>
<dbReference type="PANTHER" id="PTHR45138:SF9">
    <property type="entry name" value="DIGUANYLATE CYCLASE DGCM-RELATED"/>
    <property type="match status" value="1"/>
</dbReference>
<dbReference type="GO" id="GO:1902201">
    <property type="term" value="P:negative regulation of bacterial-type flagellum-dependent cell motility"/>
    <property type="evidence" value="ECO:0007669"/>
    <property type="project" value="TreeGrafter"/>
</dbReference>
<dbReference type="GO" id="GO:0052621">
    <property type="term" value="F:diguanylate cyclase activity"/>
    <property type="evidence" value="ECO:0007669"/>
    <property type="project" value="UniProtKB-EC"/>
</dbReference>
<dbReference type="FunFam" id="3.30.70.270:FF:000001">
    <property type="entry name" value="Diguanylate cyclase domain protein"/>
    <property type="match status" value="1"/>
</dbReference>
<feature type="transmembrane region" description="Helical" evidence="3">
    <location>
        <begin position="6"/>
        <end position="27"/>
    </location>
</feature>
<reference evidence="6" key="2">
    <citation type="journal article" date="2020" name="Int. J. Syst. Evol. Microbiol.">
        <title>Genomic insights into a novel species Rhodoferax aquaticus sp. nov., isolated from freshwater.</title>
        <authorList>
            <person name="Li T."/>
            <person name="Zhuo Y."/>
            <person name="Jin C.Z."/>
            <person name="Wu X."/>
            <person name="Ko S.R."/>
            <person name="Jin F.J."/>
            <person name="Ahn C.Y."/>
            <person name="Oh H.M."/>
            <person name="Lee H.G."/>
            <person name="Jin L."/>
        </authorList>
    </citation>
    <scope>NUCLEOTIDE SEQUENCE [LARGE SCALE GENOMIC DNA]</scope>
    <source>
        <strain evidence="6">Gr-4</strain>
    </source>
</reference>
<keyword evidence="3" id="KW-0812">Transmembrane</keyword>
<dbReference type="Pfam" id="PF00990">
    <property type="entry name" value="GGDEF"/>
    <property type="match status" value="1"/>
</dbReference>
<dbReference type="SUPFAM" id="SSF55073">
    <property type="entry name" value="Nucleotide cyclase"/>
    <property type="match status" value="1"/>
</dbReference>
<name>A0A515EV96_9BURK</name>
<evidence type="ECO:0000313" key="6">
    <source>
        <dbReference type="Proteomes" id="UP000317365"/>
    </source>
</evidence>
<dbReference type="NCBIfam" id="TIGR00254">
    <property type="entry name" value="GGDEF"/>
    <property type="match status" value="1"/>
</dbReference>
<dbReference type="Gene3D" id="3.30.70.270">
    <property type="match status" value="1"/>
</dbReference>
<proteinExistence type="predicted"/>
<feature type="transmembrane region" description="Helical" evidence="3">
    <location>
        <begin position="121"/>
        <end position="139"/>
    </location>
</feature>
<dbReference type="InterPro" id="IPR029787">
    <property type="entry name" value="Nucleotide_cyclase"/>
</dbReference>
<feature type="transmembrane region" description="Helical" evidence="3">
    <location>
        <begin position="93"/>
        <end position="109"/>
    </location>
</feature>
<feature type="transmembrane region" description="Helical" evidence="3">
    <location>
        <begin position="192"/>
        <end position="212"/>
    </location>
</feature>